<feature type="region of interest" description="Disordered" evidence="1">
    <location>
        <begin position="1"/>
        <end position="23"/>
    </location>
</feature>
<dbReference type="Pfam" id="PF20100">
    <property type="entry name" value="DUF6490"/>
    <property type="match status" value="1"/>
</dbReference>
<feature type="transmembrane region" description="Helical" evidence="2">
    <location>
        <begin position="122"/>
        <end position="141"/>
    </location>
</feature>
<keyword evidence="2" id="KW-0812">Transmembrane</keyword>
<name>A0A0D9WLT6_9ORYZ</name>
<feature type="transmembrane region" description="Helical" evidence="2">
    <location>
        <begin position="59"/>
        <end position="77"/>
    </location>
</feature>
<reference evidence="3" key="3">
    <citation type="submission" date="2015-04" db="UniProtKB">
        <authorList>
            <consortium name="EnsemblPlants"/>
        </authorList>
    </citation>
    <scope>IDENTIFICATION</scope>
</reference>
<reference evidence="4" key="2">
    <citation type="submission" date="2013-12" db="EMBL/GenBank/DDBJ databases">
        <authorList>
            <person name="Yu Y."/>
            <person name="Lee S."/>
            <person name="de Baynast K."/>
            <person name="Wissotski M."/>
            <person name="Liu L."/>
            <person name="Talag J."/>
            <person name="Goicoechea J."/>
            <person name="Angelova A."/>
            <person name="Jetty R."/>
            <person name="Kudrna D."/>
            <person name="Golser W."/>
            <person name="Rivera L."/>
            <person name="Zhang J."/>
            <person name="Wing R."/>
        </authorList>
    </citation>
    <scope>NUCLEOTIDE SEQUENCE</scope>
</reference>
<accession>A0A0D9WLT6</accession>
<evidence type="ECO:0000256" key="2">
    <source>
        <dbReference type="SAM" id="Phobius"/>
    </source>
</evidence>
<protein>
    <submittedName>
        <fullName evidence="3">Uncharacterized protein</fullName>
    </submittedName>
</protein>
<dbReference type="AlphaFoldDB" id="A0A0D9WLT6"/>
<dbReference type="eggNOG" id="ENOG502R3AW">
    <property type="taxonomic scope" value="Eukaryota"/>
</dbReference>
<keyword evidence="2" id="KW-1133">Transmembrane helix</keyword>
<dbReference type="Proteomes" id="UP000032180">
    <property type="component" value="Chromosome 6"/>
</dbReference>
<sequence>MSNPKADPLLNPPPPVSNRGGDSNGGVRRGVPWASLIGFVGLAFNFALCIYRADGDRGAIAFATFAYLNLLLLFWCIRQFDQAPHGSLARGRIRVAVWILATSLTAIFTWKVAALMPLPVAAVAWLMAAATVIGGFYGFFIHEEK</sequence>
<evidence type="ECO:0000256" key="1">
    <source>
        <dbReference type="SAM" id="MobiDB-lite"/>
    </source>
</evidence>
<feature type="transmembrane region" description="Helical" evidence="2">
    <location>
        <begin position="33"/>
        <end position="53"/>
    </location>
</feature>
<dbReference type="PANTHER" id="PTHR46610:SF19">
    <property type="entry name" value="OS06G0147400 PROTEIN"/>
    <property type="match status" value="1"/>
</dbReference>
<keyword evidence="4" id="KW-1185">Reference proteome</keyword>
<feature type="transmembrane region" description="Helical" evidence="2">
    <location>
        <begin position="97"/>
        <end position="116"/>
    </location>
</feature>
<dbReference type="HOGENOM" id="CLU_120305_1_0_1"/>
<evidence type="ECO:0000313" key="3">
    <source>
        <dbReference type="EnsemblPlants" id="LPERR06G02850.1"/>
    </source>
</evidence>
<organism evidence="3 4">
    <name type="scientific">Leersia perrieri</name>
    <dbReference type="NCBI Taxonomy" id="77586"/>
    <lineage>
        <taxon>Eukaryota</taxon>
        <taxon>Viridiplantae</taxon>
        <taxon>Streptophyta</taxon>
        <taxon>Embryophyta</taxon>
        <taxon>Tracheophyta</taxon>
        <taxon>Spermatophyta</taxon>
        <taxon>Magnoliopsida</taxon>
        <taxon>Liliopsida</taxon>
        <taxon>Poales</taxon>
        <taxon>Poaceae</taxon>
        <taxon>BOP clade</taxon>
        <taxon>Oryzoideae</taxon>
        <taxon>Oryzeae</taxon>
        <taxon>Oryzinae</taxon>
        <taxon>Leersia</taxon>
    </lineage>
</organism>
<dbReference type="PANTHER" id="PTHR46610">
    <property type="entry name" value="OS05G0181300 PROTEIN"/>
    <property type="match status" value="1"/>
</dbReference>
<reference evidence="3 4" key="1">
    <citation type="submission" date="2012-08" db="EMBL/GenBank/DDBJ databases">
        <title>Oryza genome evolution.</title>
        <authorList>
            <person name="Wing R.A."/>
        </authorList>
    </citation>
    <scope>NUCLEOTIDE SEQUENCE</scope>
</reference>
<proteinExistence type="predicted"/>
<dbReference type="EnsemblPlants" id="LPERR06G02850.1">
    <property type="protein sequence ID" value="LPERR06G02850.1"/>
    <property type="gene ID" value="LPERR06G02850"/>
</dbReference>
<evidence type="ECO:0000313" key="4">
    <source>
        <dbReference type="Proteomes" id="UP000032180"/>
    </source>
</evidence>
<dbReference type="Gramene" id="LPERR06G02850.1">
    <property type="protein sequence ID" value="LPERR06G02850.1"/>
    <property type="gene ID" value="LPERR06G02850"/>
</dbReference>
<dbReference type="InterPro" id="IPR045501">
    <property type="entry name" value="DUF6490"/>
</dbReference>
<keyword evidence="2" id="KW-0472">Membrane</keyword>